<dbReference type="Proteomes" id="UP000765338">
    <property type="component" value="Unassembled WGS sequence"/>
</dbReference>
<evidence type="ECO:0000313" key="2">
    <source>
        <dbReference type="Proteomes" id="UP000765338"/>
    </source>
</evidence>
<organism evidence="1 2">
    <name type="scientific">Bombella mellum</name>
    <dbReference type="NCBI Taxonomy" id="2039288"/>
    <lineage>
        <taxon>Bacteria</taxon>
        <taxon>Pseudomonadati</taxon>
        <taxon>Pseudomonadota</taxon>
        <taxon>Alphaproteobacteria</taxon>
        <taxon>Acetobacterales</taxon>
        <taxon>Acetobacteraceae</taxon>
        <taxon>Bombella</taxon>
    </lineage>
</organism>
<proteinExistence type="predicted"/>
<comment type="caution">
    <text evidence="1">The sequence shown here is derived from an EMBL/GenBank/DDBJ whole genome shotgun (WGS) entry which is preliminary data.</text>
</comment>
<protein>
    <submittedName>
        <fullName evidence="1">Uncharacterized protein</fullName>
    </submittedName>
</protein>
<accession>A0ABR5ZUX7</accession>
<name>A0ABR5ZUX7_9PROT</name>
<evidence type="ECO:0000313" key="1">
    <source>
        <dbReference type="EMBL" id="MBA5728128.1"/>
    </source>
</evidence>
<keyword evidence="2" id="KW-1185">Reference proteome</keyword>
<sequence length="126" mass="14589">MLPLIKQKHLTDILYEAMLFSINRDFDTAECEFLYEIMDDGRPSLEITFHYELNGRTMGCLLSLEALEEVSVTVPELHALMKEFGMRAWYRCMMSCHKDGPVSLKFQYKNTGQGCVGKKYCKCQDV</sequence>
<dbReference type="SUPFAM" id="SSF160424">
    <property type="entry name" value="BH3703-like"/>
    <property type="match status" value="1"/>
</dbReference>
<reference evidence="1 2" key="1">
    <citation type="submission" date="2017-10" db="EMBL/GenBank/DDBJ databases">
        <authorList>
            <person name="Jakob F."/>
        </authorList>
    </citation>
    <scope>NUCLEOTIDE SEQUENCE [LARGE SCALE GENOMIC DNA]</scope>
    <source>
        <strain evidence="1 2">TMW 2.1889</strain>
    </source>
</reference>
<dbReference type="EMBL" id="PDLY01000007">
    <property type="protein sequence ID" value="MBA5728128.1"/>
    <property type="molecule type" value="Genomic_DNA"/>
</dbReference>
<gene>
    <name evidence="1" type="ORF">CPA56_09125</name>
</gene>
<dbReference type="InterPro" id="IPR036170">
    <property type="entry name" value="YezG-like_sf"/>
</dbReference>